<sequence length="354" mass="39983">MEKDNRASVATQDTYCVIGIGFVGSYILKALLSRGEKSVYALDLREPTQPILEGEKFEFRKVDTTDRANVNTVLRAISEKTPIHSVFLTAGIIEPSQRLSFQYSKFYQTNVKGAQNVAEVCEQLGVARLIYTSSSTVVIGKDIKTTTTNEDDRVTQYPVNHYSATKILGEKIILQMNGKKRPNEQSESNTLFSTACIRPGGIFGAGDKYIVDSFCQKIASGATRIIQGGANFISEFVYIENVVHAHLLLDGYLRDEPCRFRGETFFITNCERMTNREFSQKMIEATSISNIRFQFLSVWILWVIAYFSEFLQWVLRNRVSLGEVGILTPATVHLLCHNYNVSCEKARLWLGYKP</sequence>
<dbReference type="InterPro" id="IPR002225">
    <property type="entry name" value="3Beta_OHSteriod_DH/Estase"/>
</dbReference>
<dbReference type="EMBL" id="MCFE01000012">
    <property type="protein sequence ID" value="ORY06968.1"/>
    <property type="molecule type" value="Genomic_DNA"/>
</dbReference>
<dbReference type="GO" id="GO:0016616">
    <property type="term" value="F:oxidoreductase activity, acting on the CH-OH group of donors, NAD or NADP as acceptor"/>
    <property type="evidence" value="ECO:0007669"/>
    <property type="project" value="InterPro"/>
</dbReference>
<dbReference type="Proteomes" id="UP000193498">
    <property type="component" value="Unassembled WGS sequence"/>
</dbReference>
<dbReference type="Gene3D" id="3.40.50.720">
    <property type="entry name" value="NAD(P)-binding Rossmann-like Domain"/>
    <property type="match status" value="1"/>
</dbReference>
<keyword evidence="2" id="KW-0560">Oxidoreductase</keyword>
<organism evidence="4 5">
    <name type="scientific">Basidiobolus meristosporus CBS 931.73</name>
    <dbReference type="NCBI Taxonomy" id="1314790"/>
    <lineage>
        <taxon>Eukaryota</taxon>
        <taxon>Fungi</taxon>
        <taxon>Fungi incertae sedis</taxon>
        <taxon>Zoopagomycota</taxon>
        <taxon>Entomophthoromycotina</taxon>
        <taxon>Basidiobolomycetes</taxon>
        <taxon>Basidiobolales</taxon>
        <taxon>Basidiobolaceae</taxon>
        <taxon>Basidiobolus</taxon>
    </lineage>
</organism>
<feature type="non-terminal residue" evidence="4">
    <location>
        <position position="354"/>
    </location>
</feature>
<dbReference type="InterPro" id="IPR036291">
    <property type="entry name" value="NAD(P)-bd_dom_sf"/>
</dbReference>
<reference evidence="4 5" key="1">
    <citation type="submission" date="2016-07" db="EMBL/GenBank/DDBJ databases">
        <title>Pervasive Adenine N6-methylation of Active Genes in Fungi.</title>
        <authorList>
            <consortium name="DOE Joint Genome Institute"/>
            <person name="Mondo S.J."/>
            <person name="Dannebaum R.O."/>
            <person name="Kuo R.C."/>
            <person name="Labutti K."/>
            <person name="Haridas S."/>
            <person name="Kuo A."/>
            <person name="Salamov A."/>
            <person name="Ahrendt S.R."/>
            <person name="Lipzen A."/>
            <person name="Sullivan W."/>
            <person name="Andreopoulos W.B."/>
            <person name="Clum A."/>
            <person name="Lindquist E."/>
            <person name="Daum C."/>
            <person name="Ramamoorthy G.K."/>
            <person name="Gryganskyi A."/>
            <person name="Culley D."/>
            <person name="Magnuson J.K."/>
            <person name="James T.Y."/>
            <person name="O'Malley M.A."/>
            <person name="Stajich J.E."/>
            <person name="Spatafora J.W."/>
            <person name="Visel A."/>
            <person name="Grigoriev I.V."/>
        </authorList>
    </citation>
    <scope>NUCLEOTIDE SEQUENCE [LARGE SCALE GENOMIC DNA]</scope>
    <source>
        <strain evidence="4 5">CBS 931.73</strain>
    </source>
</reference>
<dbReference type="PANTHER" id="PTHR43245:SF51">
    <property type="entry name" value="SHORT CHAIN DEHYDROGENASE_REDUCTASE FAMILY 42E, MEMBER 2"/>
    <property type="match status" value="1"/>
</dbReference>
<evidence type="ECO:0000313" key="4">
    <source>
        <dbReference type="EMBL" id="ORY06968.1"/>
    </source>
</evidence>
<dbReference type="AlphaFoldDB" id="A0A1Y1Z9M1"/>
<evidence type="ECO:0000313" key="5">
    <source>
        <dbReference type="Proteomes" id="UP000193498"/>
    </source>
</evidence>
<accession>A0A1Y1Z9M1</accession>
<keyword evidence="5" id="KW-1185">Reference proteome</keyword>
<dbReference type="OrthoDB" id="10058185at2759"/>
<dbReference type="STRING" id="1314790.A0A1Y1Z9M1"/>
<dbReference type="InterPro" id="IPR050177">
    <property type="entry name" value="Lipid_A_modif_metabolic_enz"/>
</dbReference>
<dbReference type="Pfam" id="PF01073">
    <property type="entry name" value="3Beta_HSD"/>
    <property type="match status" value="1"/>
</dbReference>
<dbReference type="GO" id="GO:0006694">
    <property type="term" value="P:steroid biosynthetic process"/>
    <property type="evidence" value="ECO:0007669"/>
    <property type="project" value="InterPro"/>
</dbReference>
<feature type="domain" description="3-beta hydroxysteroid dehydrogenase/isomerase" evidence="3">
    <location>
        <begin position="19"/>
        <end position="285"/>
    </location>
</feature>
<evidence type="ECO:0000259" key="3">
    <source>
        <dbReference type="Pfam" id="PF01073"/>
    </source>
</evidence>
<gene>
    <name evidence="4" type="ORF">K493DRAFT_251470</name>
</gene>
<dbReference type="PANTHER" id="PTHR43245">
    <property type="entry name" value="BIFUNCTIONAL POLYMYXIN RESISTANCE PROTEIN ARNA"/>
    <property type="match status" value="1"/>
</dbReference>
<proteinExistence type="inferred from homology"/>
<evidence type="ECO:0000256" key="1">
    <source>
        <dbReference type="ARBA" id="ARBA00009219"/>
    </source>
</evidence>
<dbReference type="SUPFAM" id="SSF51735">
    <property type="entry name" value="NAD(P)-binding Rossmann-fold domains"/>
    <property type="match status" value="1"/>
</dbReference>
<name>A0A1Y1Z9M1_9FUNG</name>
<evidence type="ECO:0000256" key="2">
    <source>
        <dbReference type="ARBA" id="ARBA00023002"/>
    </source>
</evidence>
<comment type="caution">
    <text evidence="4">The sequence shown here is derived from an EMBL/GenBank/DDBJ whole genome shotgun (WGS) entry which is preliminary data.</text>
</comment>
<protein>
    <submittedName>
        <fullName evidence="4">NAD(P)-binding protein</fullName>
    </submittedName>
</protein>
<dbReference type="InParanoid" id="A0A1Y1Z9M1"/>
<comment type="similarity">
    <text evidence="1">Belongs to the 3-beta-HSD family.</text>
</comment>